<dbReference type="EMBL" id="PHNE01000001">
    <property type="protein sequence ID" value="PPE06106.1"/>
    <property type="molecule type" value="Genomic_DNA"/>
</dbReference>
<evidence type="ECO:0000313" key="3">
    <source>
        <dbReference type="Proteomes" id="UP000237865"/>
    </source>
</evidence>
<feature type="transmembrane region" description="Helical" evidence="1">
    <location>
        <begin position="66"/>
        <end position="89"/>
    </location>
</feature>
<evidence type="ECO:0000256" key="1">
    <source>
        <dbReference type="SAM" id="Phobius"/>
    </source>
</evidence>
<reference evidence="2 3" key="1">
    <citation type="submission" date="2017-11" db="EMBL/GenBank/DDBJ databases">
        <title>Genome sequence of Entomoplasma lucivorax PIPN-2 (ATCC 49196).</title>
        <authorList>
            <person name="Lo W.-S."/>
            <person name="Gasparich G.E."/>
            <person name="Kuo C.-H."/>
        </authorList>
    </citation>
    <scope>NUCLEOTIDE SEQUENCE [LARGE SCALE GENOMIC DNA]</scope>
    <source>
        <strain evidence="2 3">PIPN-2</strain>
    </source>
</reference>
<keyword evidence="1" id="KW-1133">Transmembrane helix</keyword>
<feature type="transmembrane region" description="Helical" evidence="1">
    <location>
        <begin position="180"/>
        <end position="199"/>
    </location>
</feature>
<name>A0A2S5RFJ2_9MOLU</name>
<dbReference type="Proteomes" id="UP000237865">
    <property type="component" value="Unassembled WGS sequence"/>
</dbReference>
<dbReference type="STRING" id="1399797.GCA_000518285_00850"/>
<keyword evidence="3" id="KW-1185">Reference proteome</keyword>
<dbReference type="RefSeq" id="WP_028126626.1">
    <property type="nucleotide sequence ID" value="NZ_PHNE01000001.1"/>
</dbReference>
<organism evidence="2 3">
    <name type="scientific">Williamsoniiplasma lucivorax</name>
    <dbReference type="NCBI Taxonomy" id="209274"/>
    <lineage>
        <taxon>Bacteria</taxon>
        <taxon>Bacillati</taxon>
        <taxon>Mycoplasmatota</taxon>
        <taxon>Mollicutes</taxon>
        <taxon>Entomoplasmatales</taxon>
        <taxon>Williamsoniiplasma</taxon>
    </lineage>
</organism>
<keyword evidence="1" id="KW-0812">Transmembrane</keyword>
<feature type="transmembrane region" description="Helical" evidence="1">
    <location>
        <begin position="21"/>
        <end position="54"/>
    </location>
</feature>
<protein>
    <submittedName>
        <fullName evidence="2">Uncharacterized protein</fullName>
    </submittedName>
</protein>
<feature type="transmembrane region" description="Helical" evidence="1">
    <location>
        <begin position="149"/>
        <end position="173"/>
    </location>
</feature>
<sequence>MNLFMQKLIGSKKANANKVRFYHLLSYFIKLILIDKAFIILTTIFIIASIIFAVVGNFNDTVIIIFNWYFLANVVLMFILNTRLITYFFHNKFADQTMTIIIQQKTARFFVLISIWLSIFIVLAALQSLTSGLMIAINFANYAAVKYLIVNLVFQIVSIAFLIAFFSFITLLLKQQIISIILSFILLSIFLSSLPQQLFNSKMESTIITLKKEGGNDVRYKASDIYHAFTFNEHVKDGHIKFPHLSKYINDFYVTNKFIKNEFENSDVIEPRFKMWNDLGIINLEAQPMLGNDGSNIIPLKILTVNDRSGAVGFERDDVVNVKLTFKNTFKSIAEIKEVYQNAPDETKLILGDFIDFYEYYQNYINSLYGQSLGQEALIQKFWQMNYREFGRYLSLQIEENSEIIKSVPTKENQPVVKKIDKQFFENYFFKNFYVDNEVKNRDLLFYADIESEPQYAKNYQDLIHALEKQMNIELFARILEENFINQTSDYVVITNASIVKDENYNNYISYINNNNLVNTFLFPAGINSIFEQRAGKEWNKYWFNLNTTSKIDFSTQDNLFFTKAKFRFAENPETNKVTEMIKPDMNVYIYIQVAFFVIEIVSAMYVFIRRDLK</sequence>
<evidence type="ECO:0000313" key="2">
    <source>
        <dbReference type="EMBL" id="PPE06106.1"/>
    </source>
</evidence>
<keyword evidence="1" id="KW-0472">Membrane</keyword>
<gene>
    <name evidence="2" type="ORF">ELUCI_v1c03970</name>
</gene>
<dbReference type="AlphaFoldDB" id="A0A2S5RFJ2"/>
<proteinExistence type="predicted"/>
<accession>A0A2S5RFJ2</accession>
<feature type="transmembrane region" description="Helical" evidence="1">
    <location>
        <begin position="588"/>
        <end position="609"/>
    </location>
</feature>
<comment type="caution">
    <text evidence="2">The sequence shown here is derived from an EMBL/GenBank/DDBJ whole genome shotgun (WGS) entry which is preliminary data.</text>
</comment>
<feature type="transmembrane region" description="Helical" evidence="1">
    <location>
        <begin position="109"/>
        <end position="137"/>
    </location>
</feature>